<dbReference type="Gene3D" id="2.170.130.10">
    <property type="entry name" value="TonB-dependent receptor, plug domain"/>
    <property type="match status" value="1"/>
</dbReference>
<dbReference type="InterPro" id="IPR010917">
    <property type="entry name" value="TonB_rcpt_CS"/>
</dbReference>
<dbReference type="Gene3D" id="2.40.170.20">
    <property type="entry name" value="TonB-dependent receptor, beta-barrel domain"/>
    <property type="match status" value="1"/>
</dbReference>
<dbReference type="InterPro" id="IPR037066">
    <property type="entry name" value="Plug_dom_sf"/>
</dbReference>
<dbReference type="InterPro" id="IPR000531">
    <property type="entry name" value="Beta-barrel_TonB"/>
</dbReference>
<evidence type="ECO:0000256" key="5">
    <source>
        <dbReference type="ARBA" id="ARBA00022496"/>
    </source>
</evidence>
<evidence type="ECO:0000256" key="10">
    <source>
        <dbReference type="ARBA" id="ARBA00023077"/>
    </source>
</evidence>
<sequence>MKQKYALLSMFLFLAVAPLFAQSGKIQGFVTTSDGKPAPYITITVEGTQHAVQSDDRGYYEIKNIKPGSWTLLLSAAETTNQQKSITLTKGATLKVDFVINETAQQLDAVLVNAHKSIEHASVSLRLKTPLLETPQNIQVIDQATLAQQQVISMSDGLVRNVSGATRVEHWGDLYANITTRGSQIQAFRNGFNVVASYWGPLTEDMSFVDRVEFVKGPAGFMLANGDPSGLYNIVTKKPTGTTKGAIDLTLGSFDLYRGSLDLDGSLSKDKKVLYRLNMAAQNRGSHRDFEYNNRYVLAPVISYQLDPNTKVTLEYNGQFAKMTEVGSYYIFSKSGYGTYPRNLSFTNPGLPPTRINDQSGYLTFEHAFNTNWKITAQGAYFNYNQTGMSSWPSMMDSTTGHLIRNIGIWDAKSNMALGQVFLNGEFHTGSIRHRVLAGVDAANKKYYADWGQSHDLDSMGALFDPTHPDYGTPVNGYPEFDRSKPLEERAVAAGGIQTQRYSSVYIQDELAFFHDRLRWTLAGRYTDVSQIYGTGTDYSKARHFTPRTGLSYSINKNLAVYGLYDQAFIPQSGTLSNGGKIKPITGSNMELGIKKSWLHDRWQTTLSVYRILKQNELTADPDAPNPNQPTSIVLGEKVARGVEFDIRGIILPGFTAIANYAFTESMITKVAAGAAGSYTVGEIVPGYAKHTSNAWLSYELQEGALQGLGISGGFTSLIDRHTGWSTQGQQLPDYFKLDAGLFYTRNRYRFTLNLFNVLNSYLYTGSYYELPAVYGDWSSVKPAYYYQTEPPRNLRFSVSYRF</sequence>
<keyword evidence="13 14" id="KW-0998">Cell outer membrane</keyword>
<dbReference type="InterPro" id="IPR039426">
    <property type="entry name" value="TonB-dep_rcpt-like"/>
</dbReference>
<feature type="domain" description="TonB-dependent receptor-like beta-barrel" evidence="17">
    <location>
        <begin position="329"/>
        <end position="758"/>
    </location>
</feature>
<evidence type="ECO:0000256" key="12">
    <source>
        <dbReference type="ARBA" id="ARBA00023170"/>
    </source>
</evidence>
<dbReference type="Proteomes" id="UP001199816">
    <property type="component" value="Unassembled WGS sequence"/>
</dbReference>
<evidence type="ECO:0000256" key="13">
    <source>
        <dbReference type="ARBA" id="ARBA00023237"/>
    </source>
</evidence>
<feature type="signal peptide" evidence="16">
    <location>
        <begin position="1"/>
        <end position="21"/>
    </location>
</feature>
<keyword evidence="9" id="KW-0406">Ion transport</keyword>
<dbReference type="Pfam" id="PF13715">
    <property type="entry name" value="CarbopepD_reg_2"/>
    <property type="match status" value="1"/>
</dbReference>
<dbReference type="PANTHER" id="PTHR32552:SF68">
    <property type="entry name" value="FERRICHROME OUTER MEMBRANE TRANSPORTER_PHAGE RECEPTOR"/>
    <property type="match status" value="1"/>
</dbReference>
<keyword evidence="5" id="KW-0410">Iron transport</keyword>
<accession>A0ABS8PJB3</accession>
<evidence type="ECO:0000256" key="9">
    <source>
        <dbReference type="ARBA" id="ARBA00023065"/>
    </source>
</evidence>
<evidence type="ECO:0000256" key="6">
    <source>
        <dbReference type="ARBA" id="ARBA00022692"/>
    </source>
</evidence>
<evidence type="ECO:0000256" key="7">
    <source>
        <dbReference type="ARBA" id="ARBA00022729"/>
    </source>
</evidence>
<keyword evidence="7 16" id="KW-0732">Signal</keyword>
<dbReference type="CDD" id="cd01347">
    <property type="entry name" value="ligand_gated_channel"/>
    <property type="match status" value="1"/>
</dbReference>
<gene>
    <name evidence="19" type="ORF">LQ567_00310</name>
</gene>
<dbReference type="SUPFAM" id="SSF56935">
    <property type="entry name" value="Porins"/>
    <property type="match status" value="1"/>
</dbReference>
<feature type="chain" id="PRO_5046426933" evidence="16">
    <location>
        <begin position="22"/>
        <end position="803"/>
    </location>
</feature>
<protein>
    <submittedName>
        <fullName evidence="19">TonB-dependent receptor</fullName>
    </submittedName>
</protein>
<evidence type="ECO:0000256" key="3">
    <source>
        <dbReference type="ARBA" id="ARBA00022448"/>
    </source>
</evidence>
<keyword evidence="12 19" id="KW-0675">Receptor</keyword>
<keyword evidence="3 14" id="KW-0813">Transport</keyword>
<evidence type="ECO:0000256" key="2">
    <source>
        <dbReference type="ARBA" id="ARBA00009810"/>
    </source>
</evidence>
<keyword evidence="8" id="KW-0408">Iron</keyword>
<dbReference type="EMBL" id="JAJNEC010000001">
    <property type="protein sequence ID" value="MCD2421184.1"/>
    <property type="molecule type" value="Genomic_DNA"/>
</dbReference>
<dbReference type="RefSeq" id="WP_231001983.1">
    <property type="nucleotide sequence ID" value="NZ_JAJNEC010000001.1"/>
</dbReference>
<feature type="domain" description="TonB-dependent receptor plug" evidence="18">
    <location>
        <begin position="131"/>
        <end position="230"/>
    </location>
</feature>
<organism evidence="19 20">
    <name type="scientific">Niabella pedocola</name>
    <dbReference type="NCBI Taxonomy" id="1752077"/>
    <lineage>
        <taxon>Bacteria</taxon>
        <taxon>Pseudomonadati</taxon>
        <taxon>Bacteroidota</taxon>
        <taxon>Chitinophagia</taxon>
        <taxon>Chitinophagales</taxon>
        <taxon>Chitinophagaceae</taxon>
        <taxon>Niabella</taxon>
    </lineage>
</organism>
<comment type="caution">
    <text evidence="19">The sequence shown here is derived from an EMBL/GenBank/DDBJ whole genome shotgun (WGS) entry which is preliminary data.</text>
</comment>
<dbReference type="InterPro" id="IPR036942">
    <property type="entry name" value="Beta-barrel_TonB_sf"/>
</dbReference>
<keyword evidence="6 14" id="KW-0812">Transmembrane</keyword>
<dbReference type="PANTHER" id="PTHR32552">
    <property type="entry name" value="FERRICHROME IRON RECEPTOR-RELATED"/>
    <property type="match status" value="1"/>
</dbReference>
<dbReference type="InterPro" id="IPR013784">
    <property type="entry name" value="Carb-bd-like_fold"/>
</dbReference>
<evidence type="ECO:0000256" key="16">
    <source>
        <dbReference type="SAM" id="SignalP"/>
    </source>
</evidence>
<name>A0ABS8PJB3_9BACT</name>
<dbReference type="PROSITE" id="PS52016">
    <property type="entry name" value="TONB_DEPENDENT_REC_3"/>
    <property type="match status" value="1"/>
</dbReference>
<evidence type="ECO:0000256" key="14">
    <source>
        <dbReference type="PROSITE-ProRule" id="PRU01360"/>
    </source>
</evidence>
<evidence type="ECO:0000313" key="19">
    <source>
        <dbReference type="EMBL" id="MCD2421184.1"/>
    </source>
</evidence>
<dbReference type="Pfam" id="PF07715">
    <property type="entry name" value="Plug"/>
    <property type="match status" value="1"/>
</dbReference>
<evidence type="ECO:0000256" key="8">
    <source>
        <dbReference type="ARBA" id="ARBA00023004"/>
    </source>
</evidence>
<dbReference type="Gene3D" id="2.60.40.1120">
    <property type="entry name" value="Carboxypeptidase-like, regulatory domain"/>
    <property type="match status" value="1"/>
</dbReference>
<proteinExistence type="inferred from homology"/>
<comment type="subcellular location">
    <subcellularLocation>
        <location evidence="1 14">Cell outer membrane</location>
        <topology evidence="1 14">Multi-pass membrane protein</topology>
    </subcellularLocation>
</comment>
<evidence type="ECO:0000259" key="18">
    <source>
        <dbReference type="Pfam" id="PF07715"/>
    </source>
</evidence>
<keyword evidence="4 14" id="KW-1134">Transmembrane beta strand</keyword>
<dbReference type="Pfam" id="PF00593">
    <property type="entry name" value="TonB_dep_Rec_b-barrel"/>
    <property type="match status" value="1"/>
</dbReference>
<evidence type="ECO:0000256" key="4">
    <source>
        <dbReference type="ARBA" id="ARBA00022452"/>
    </source>
</evidence>
<evidence type="ECO:0000256" key="15">
    <source>
        <dbReference type="RuleBase" id="RU003357"/>
    </source>
</evidence>
<dbReference type="PROSITE" id="PS01156">
    <property type="entry name" value="TONB_DEPENDENT_REC_2"/>
    <property type="match status" value="1"/>
</dbReference>
<comment type="similarity">
    <text evidence="2 14 15">Belongs to the TonB-dependent receptor family.</text>
</comment>
<dbReference type="InterPro" id="IPR010105">
    <property type="entry name" value="TonB_sidphr_rcpt"/>
</dbReference>
<evidence type="ECO:0000259" key="17">
    <source>
        <dbReference type="Pfam" id="PF00593"/>
    </source>
</evidence>
<evidence type="ECO:0000256" key="11">
    <source>
        <dbReference type="ARBA" id="ARBA00023136"/>
    </source>
</evidence>
<dbReference type="SUPFAM" id="SSF49452">
    <property type="entry name" value="Starch-binding domain-like"/>
    <property type="match status" value="1"/>
</dbReference>
<keyword evidence="20" id="KW-1185">Reference proteome</keyword>
<evidence type="ECO:0000313" key="20">
    <source>
        <dbReference type="Proteomes" id="UP001199816"/>
    </source>
</evidence>
<evidence type="ECO:0000256" key="1">
    <source>
        <dbReference type="ARBA" id="ARBA00004571"/>
    </source>
</evidence>
<keyword evidence="11 14" id="KW-0472">Membrane</keyword>
<reference evidence="19 20" key="1">
    <citation type="submission" date="2021-11" db="EMBL/GenBank/DDBJ databases">
        <title>Genomic of Niabella pedocola.</title>
        <authorList>
            <person name="Wu T."/>
        </authorList>
    </citation>
    <scope>NUCLEOTIDE SEQUENCE [LARGE SCALE GENOMIC DNA]</scope>
    <source>
        <strain evidence="19 20">JCM 31011</strain>
    </source>
</reference>
<dbReference type="InterPro" id="IPR012910">
    <property type="entry name" value="Plug_dom"/>
</dbReference>
<dbReference type="NCBIfam" id="TIGR01783">
    <property type="entry name" value="TonB-siderophor"/>
    <property type="match status" value="1"/>
</dbReference>
<keyword evidence="10 15" id="KW-0798">TonB box</keyword>